<sequence length="128" mass="13870">MLRCRIGLLHHCDNRCTETLTHPPPPGNRFSAPGSTARLRACLAPAWDENARMATIQVREVREDTLRADAARASTPPQAYVSDIRETEAGIPTLDEALAETRDIAAGSGVTAHDILDTLRTAREARAG</sequence>
<dbReference type="EMBL" id="BAAAMJ010000070">
    <property type="protein sequence ID" value="GAA1932956.1"/>
    <property type="molecule type" value="Genomic_DNA"/>
</dbReference>
<protein>
    <submittedName>
        <fullName evidence="2">Uncharacterized protein</fullName>
    </submittedName>
</protein>
<evidence type="ECO:0000256" key="1">
    <source>
        <dbReference type="SAM" id="MobiDB-lite"/>
    </source>
</evidence>
<accession>A0ABP5B7M8</accession>
<comment type="caution">
    <text evidence="2">The sequence shown here is derived from an EMBL/GenBank/DDBJ whole genome shotgun (WGS) entry which is preliminary data.</text>
</comment>
<keyword evidence="3" id="KW-1185">Reference proteome</keyword>
<name>A0ABP5B7M8_9ACTN</name>
<organism evidence="2 3">
    <name type="scientific">Streptomyces sodiiphilus</name>
    <dbReference type="NCBI Taxonomy" id="226217"/>
    <lineage>
        <taxon>Bacteria</taxon>
        <taxon>Bacillati</taxon>
        <taxon>Actinomycetota</taxon>
        <taxon>Actinomycetes</taxon>
        <taxon>Kitasatosporales</taxon>
        <taxon>Streptomycetaceae</taxon>
        <taxon>Streptomyces</taxon>
    </lineage>
</organism>
<feature type="region of interest" description="Disordered" evidence="1">
    <location>
        <begin position="67"/>
        <end position="87"/>
    </location>
</feature>
<proteinExistence type="predicted"/>
<evidence type="ECO:0000313" key="3">
    <source>
        <dbReference type="Proteomes" id="UP001501303"/>
    </source>
</evidence>
<gene>
    <name evidence="2" type="ORF">GCM10009716_45170</name>
</gene>
<evidence type="ECO:0000313" key="2">
    <source>
        <dbReference type="EMBL" id="GAA1932956.1"/>
    </source>
</evidence>
<dbReference type="Proteomes" id="UP001501303">
    <property type="component" value="Unassembled WGS sequence"/>
</dbReference>
<reference evidence="3" key="1">
    <citation type="journal article" date="2019" name="Int. J. Syst. Evol. Microbiol.">
        <title>The Global Catalogue of Microorganisms (GCM) 10K type strain sequencing project: providing services to taxonomists for standard genome sequencing and annotation.</title>
        <authorList>
            <consortium name="The Broad Institute Genomics Platform"/>
            <consortium name="The Broad Institute Genome Sequencing Center for Infectious Disease"/>
            <person name="Wu L."/>
            <person name="Ma J."/>
        </authorList>
    </citation>
    <scope>NUCLEOTIDE SEQUENCE [LARGE SCALE GENOMIC DNA]</scope>
    <source>
        <strain evidence="3">JCM 13581</strain>
    </source>
</reference>